<sequence length="124" mass="14010">MAQGVLRILLITGGTISTILGVVGIILPLLPTTPFLLLAAYCYARSSDTLYRRLLETKWLGTYIENFRSGKGIPLVTKWIAVLILWVSSFYSIVYIVPLMIIQLLLFSVVAYITYYIFSLKTNR</sequence>
<proteinExistence type="predicted"/>
<dbReference type="RefSeq" id="WP_125561168.1">
    <property type="nucleotide sequence ID" value="NZ_RBVX01000042.1"/>
</dbReference>
<accession>A0A428MVH8</accession>
<reference evidence="2 3" key="1">
    <citation type="submission" date="2018-10" db="EMBL/GenBank/DDBJ databases">
        <title>Draft genome sequence of Bacillus salarius IM0101, isolated from a hypersaline soil in Inner Mongolia, China.</title>
        <authorList>
            <person name="Yamprayoonswat W."/>
            <person name="Boonvisut S."/>
            <person name="Jumpathong W."/>
            <person name="Sittihan S."/>
            <person name="Ruangsuj P."/>
            <person name="Wanthongcharoen S."/>
            <person name="Thongpramul N."/>
            <person name="Pimmason S."/>
            <person name="Yu B."/>
            <person name="Yasawong M."/>
        </authorList>
    </citation>
    <scope>NUCLEOTIDE SEQUENCE [LARGE SCALE GENOMIC DNA]</scope>
    <source>
        <strain evidence="2 3">IM0101</strain>
    </source>
</reference>
<gene>
    <name evidence="2" type="ORF">D7Z54_27485</name>
</gene>
<dbReference type="GO" id="GO:0005886">
    <property type="term" value="C:plasma membrane"/>
    <property type="evidence" value="ECO:0007669"/>
    <property type="project" value="TreeGrafter"/>
</dbReference>
<feature type="transmembrane region" description="Helical" evidence="1">
    <location>
        <begin position="19"/>
        <end position="44"/>
    </location>
</feature>
<protein>
    <submittedName>
        <fullName evidence="2">DUF454 domain-containing protein</fullName>
    </submittedName>
</protein>
<dbReference type="PIRSF" id="PIRSF016789">
    <property type="entry name" value="DUF454"/>
    <property type="match status" value="1"/>
</dbReference>
<keyword evidence="3" id="KW-1185">Reference proteome</keyword>
<keyword evidence="1" id="KW-0472">Membrane</keyword>
<comment type="caution">
    <text evidence="2">The sequence shown here is derived from an EMBL/GenBank/DDBJ whole genome shotgun (WGS) entry which is preliminary data.</text>
</comment>
<dbReference type="PANTHER" id="PTHR35813">
    <property type="entry name" value="INNER MEMBRANE PROTEIN YBAN"/>
    <property type="match status" value="1"/>
</dbReference>
<dbReference type="InterPro" id="IPR007401">
    <property type="entry name" value="DUF454"/>
</dbReference>
<keyword evidence="1" id="KW-0812">Transmembrane</keyword>
<dbReference type="AlphaFoldDB" id="A0A428MVH8"/>
<dbReference type="PANTHER" id="PTHR35813:SF1">
    <property type="entry name" value="INNER MEMBRANE PROTEIN YBAN"/>
    <property type="match status" value="1"/>
</dbReference>
<feature type="transmembrane region" description="Helical" evidence="1">
    <location>
        <begin position="100"/>
        <end position="118"/>
    </location>
</feature>
<name>A0A428MVH8_9BACI</name>
<evidence type="ECO:0000313" key="2">
    <source>
        <dbReference type="EMBL" id="RSL30127.1"/>
    </source>
</evidence>
<feature type="transmembrane region" description="Helical" evidence="1">
    <location>
        <begin position="75"/>
        <end position="94"/>
    </location>
</feature>
<dbReference type="OrthoDB" id="345900at2"/>
<organism evidence="2 3">
    <name type="scientific">Salibacterium salarium</name>
    <dbReference type="NCBI Taxonomy" id="284579"/>
    <lineage>
        <taxon>Bacteria</taxon>
        <taxon>Bacillati</taxon>
        <taxon>Bacillota</taxon>
        <taxon>Bacilli</taxon>
        <taxon>Bacillales</taxon>
        <taxon>Bacillaceae</taxon>
    </lineage>
</organism>
<dbReference type="Pfam" id="PF04304">
    <property type="entry name" value="DUF454"/>
    <property type="match status" value="1"/>
</dbReference>
<dbReference type="EMBL" id="RBVX01000042">
    <property type="protein sequence ID" value="RSL30127.1"/>
    <property type="molecule type" value="Genomic_DNA"/>
</dbReference>
<evidence type="ECO:0000313" key="3">
    <source>
        <dbReference type="Proteomes" id="UP000275076"/>
    </source>
</evidence>
<evidence type="ECO:0000256" key="1">
    <source>
        <dbReference type="SAM" id="Phobius"/>
    </source>
</evidence>
<keyword evidence="1" id="KW-1133">Transmembrane helix</keyword>
<dbReference type="Proteomes" id="UP000275076">
    <property type="component" value="Unassembled WGS sequence"/>
</dbReference>